<reference evidence="2" key="1">
    <citation type="submission" date="2022-10" db="EMBL/GenBank/DDBJ databases">
        <authorList>
            <person name="Kim H.S."/>
            <person name="Kim J.-S."/>
            <person name="Suh M.K."/>
            <person name="Eom M.K."/>
            <person name="Lee J.-S."/>
        </authorList>
    </citation>
    <scope>NUCLEOTIDE SEQUENCE</scope>
    <source>
        <strain evidence="2">LIP-5</strain>
    </source>
</reference>
<keyword evidence="3" id="KW-1185">Reference proteome</keyword>
<dbReference type="InterPro" id="IPR002716">
    <property type="entry name" value="PIN_dom"/>
</dbReference>
<comment type="caution">
    <text evidence="2">The sequence shown here is derived from an EMBL/GenBank/DDBJ whole genome shotgun (WGS) entry which is preliminary data.</text>
</comment>
<gene>
    <name evidence="2" type="ORF">OD355_11900</name>
</gene>
<dbReference type="SUPFAM" id="SSF88723">
    <property type="entry name" value="PIN domain-like"/>
    <property type="match status" value="1"/>
</dbReference>
<feature type="domain" description="PIN" evidence="1">
    <location>
        <begin position="5"/>
        <end position="117"/>
    </location>
</feature>
<evidence type="ECO:0000259" key="1">
    <source>
        <dbReference type="Pfam" id="PF13470"/>
    </source>
</evidence>
<dbReference type="Proteomes" id="UP001209317">
    <property type="component" value="Unassembled WGS sequence"/>
</dbReference>
<sequence length="142" mass="15975">MAYNLFLDINIIVDAYLAERQGNNDAWTIISAGEVGVFNLFLSESVINTTAYLTSKSIKADMFKKGINEMLSFITVLPCSNETVIKAYHTAKNDLEKAVLYQIALDNKMDYFVTSDLKDYKKIAHPLLPVISAKKMVELLEN</sequence>
<dbReference type="InterPro" id="IPR029060">
    <property type="entry name" value="PIN-like_dom_sf"/>
</dbReference>
<evidence type="ECO:0000313" key="3">
    <source>
        <dbReference type="Proteomes" id="UP001209317"/>
    </source>
</evidence>
<evidence type="ECO:0000313" key="2">
    <source>
        <dbReference type="EMBL" id="MCU7695223.1"/>
    </source>
</evidence>
<dbReference type="Pfam" id="PF13470">
    <property type="entry name" value="PIN_3"/>
    <property type="match status" value="1"/>
</dbReference>
<organism evidence="2 3">
    <name type="scientific">Haoranjiania flava</name>
    <dbReference type="NCBI Taxonomy" id="1856322"/>
    <lineage>
        <taxon>Bacteria</taxon>
        <taxon>Pseudomonadati</taxon>
        <taxon>Bacteroidota</taxon>
        <taxon>Chitinophagia</taxon>
        <taxon>Chitinophagales</taxon>
        <taxon>Chitinophagaceae</taxon>
        <taxon>Haoranjiania</taxon>
    </lineage>
</organism>
<protein>
    <recommendedName>
        <fullName evidence="1">PIN domain-containing protein</fullName>
    </recommendedName>
</protein>
<dbReference type="AlphaFoldDB" id="A0AAE3INF0"/>
<accession>A0AAE3INF0</accession>
<name>A0AAE3INF0_9BACT</name>
<dbReference type="RefSeq" id="WP_263038709.1">
    <property type="nucleotide sequence ID" value="NZ_JAOTPL010000020.1"/>
</dbReference>
<dbReference type="EMBL" id="JAOTPL010000020">
    <property type="protein sequence ID" value="MCU7695223.1"/>
    <property type="molecule type" value="Genomic_DNA"/>
</dbReference>
<proteinExistence type="predicted"/>